<comment type="caution">
    <text evidence="1">The sequence shown here is derived from an EMBL/GenBank/DDBJ whole genome shotgun (WGS) entry which is preliminary data.</text>
</comment>
<dbReference type="InterPro" id="IPR027417">
    <property type="entry name" value="P-loop_NTPase"/>
</dbReference>
<dbReference type="SUPFAM" id="SSF53167">
    <property type="entry name" value="Purine and uridine phosphorylases"/>
    <property type="match status" value="1"/>
</dbReference>
<dbReference type="InterPro" id="IPR035994">
    <property type="entry name" value="Nucleoside_phosphorylase_sf"/>
</dbReference>
<dbReference type="Gene3D" id="3.40.50.1580">
    <property type="entry name" value="Nucleoside phosphorylase domain"/>
    <property type="match status" value="1"/>
</dbReference>
<dbReference type="Gene3D" id="3.40.50.300">
    <property type="entry name" value="P-loop containing nucleotide triphosphate hydrolases"/>
    <property type="match status" value="1"/>
</dbReference>
<sequence length="495" mass="55125">MTGNVNTGRVTGPIFKTFSGIRMAVLVGIGGGVPRAQPSDDPTEDVHLGDVVVGWPGDEGPVCIYYDAGRWHTDGQFEVLGTINWPDQVLLNALGKLASDHDMDRSTFHEHQKRLLRSRHKRKFTFPGLDKDRLFQASYNHAGPYGDKCDSCNASRLVQRPQRTEEDTANLIFHRRWIATGNAVIQDGERQDEIRDRCDGALCVEMEAAGVDASRPCLVIRGISDYADSHKGDAWRPYAAGNAAVFARELLSKIPPGKVLSIAAQEKPKSHFLVPFGRNRGFVGRVGILTQLLHTIPPESQEDDCQRTVIEGLGGMGKTQVAIETVYRVHEAYPDCSVFWVPAVDMTMFENAYREIGRALGVKAALGRNDTGTWLLIVDNVEDVLLLTDEQLMQSLPFSRAGSILFATRNHQAAIRFDTRDVIRLGELDESEDRELLHQRLQETQIGSYEDTTKLLDYLTHLPLAISDQSTIKMLSKAFDNQVRYQAIQNPIATT</sequence>
<evidence type="ECO:0000313" key="1">
    <source>
        <dbReference type="EMBL" id="KAK8859836.1"/>
    </source>
</evidence>
<evidence type="ECO:0000313" key="2">
    <source>
        <dbReference type="Proteomes" id="UP001390339"/>
    </source>
</evidence>
<gene>
    <name evidence="1" type="ORF">PGQ11_010570</name>
</gene>
<name>A0ABR2IA73_9PEZI</name>
<keyword evidence="2" id="KW-1185">Reference proteome</keyword>
<dbReference type="PANTHER" id="PTHR46082">
    <property type="entry name" value="ATP/GTP-BINDING PROTEIN-RELATED"/>
    <property type="match status" value="1"/>
</dbReference>
<dbReference type="InterPro" id="IPR053137">
    <property type="entry name" value="NLR-like"/>
</dbReference>
<organism evidence="1 2">
    <name type="scientific">Apiospora arundinis</name>
    <dbReference type="NCBI Taxonomy" id="335852"/>
    <lineage>
        <taxon>Eukaryota</taxon>
        <taxon>Fungi</taxon>
        <taxon>Dikarya</taxon>
        <taxon>Ascomycota</taxon>
        <taxon>Pezizomycotina</taxon>
        <taxon>Sordariomycetes</taxon>
        <taxon>Xylariomycetidae</taxon>
        <taxon>Amphisphaeriales</taxon>
        <taxon>Apiosporaceae</taxon>
        <taxon>Apiospora</taxon>
    </lineage>
</organism>
<dbReference type="EMBL" id="JAPCWZ010000006">
    <property type="protein sequence ID" value="KAK8859836.1"/>
    <property type="molecule type" value="Genomic_DNA"/>
</dbReference>
<dbReference type="SUPFAM" id="SSF52540">
    <property type="entry name" value="P-loop containing nucleoside triphosphate hydrolases"/>
    <property type="match status" value="1"/>
</dbReference>
<reference evidence="1 2" key="1">
    <citation type="journal article" date="2024" name="IMA Fungus">
        <title>Apiospora arundinis, a panoply of carbohydrate-active enzymes and secondary metabolites.</title>
        <authorList>
            <person name="Sorensen T."/>
            <person name="Petersen C."/>
            <person name="Muurmann A.T."/>
            <person name="Christiansen J.V."/>
            <person name="Brundto M.L."/>
            <person name="Overgaard C.K."/>
            <person name="Boysen A.T."/>
            <person name="Wollenberg R.D."/>
            <person name="Larsen T.O."/>
            <person name="Sorensen J.L."/>
            <person name="Nielsen K.L."/>
            <person name="Sondergaard T.E."/>
        </authorList>
    </citation>
    <scope>NUCLEOTIDE SEQUENCE [LARGE SCALE GENOMIC DNA]</scope>
    <source>
        <strain evidence="1 2">AAU 773</strain>
    </source>
</reference>
<dbReference type="PANTHER" id="PTHR46082:SF6">
    <property type="entry name" value="AAA+ ATPASE DOMAIN-CONTAINING PROTEIN-RELATED"/>
    <property type="match status" value="1"/>
</dbReference>
<proteinExistence type="predicted"/>
<dbReference type="Proteomes" id="UP001390339">
    <property type="component" value="Unassembled WGS sequence"/>
</dbReference>
<accession>A0ABR2IA73</accession>
<protein>
    <submittedName>
        <fullName evidence="1">Kinesin light chain</fullName>
    </submittedName>
</protein>